<dbReference type="Proteomes" id="UP000466997">
    <property type="component" value="Chromosome"/>
</dbReference>
<sequence length="72" mass="7251">MGPGPSDTKGTVTAVSSAPNTTTGSRAASSVRIRLFTPGMVNGPDPADLGPHIGVPRVAPWPDAGRYGCVYG</sequence>
<dbReference type="KEGG" id="mnm:MNVM_31610"/>
<keyword evidence="3" id="KW-1185">Reference proteome</keyword>
<protein>
    <submittedName>
        <fullName evidence="2">Uncharacterized protein</fullName>
    </submittedName>
</protein>
<dbReference type="EMBL" id="AP022562">
    <property type="protein sequence ID" value="BBX14080.1"/>
    <property type="molecule type" value="Genomic_DNA"/>
</dbReference>
<evidence type="ECO:0000256" key="1">
    <source>
        <dbReference type="SAM" id="MobiDB-lite"/>
    </source>
</evidence>
<name>A0A7I7JQG5_9MYCO</name>
<evidence type="ECO:0000313" key="2">
    <source>
        <dbReference type="EMBL" id="BBX14080.1"/>
    </source>
</evidence>
<reference evidence="2 3" key="1">
    <citation type="journal article" date="2019" name="Emerg. Microbes Infect.">
        <title>Comprehensive subspecies identification of 175 nontuberculous mycobacteria species based on 7547 genomic profiles.</title>
        <authorList>
            <person name="Matsumoto Y."/>
            <person name="Kinjo T."/>
            <person name="Motooka D."/>
            <person name="Nabeya D."/>
            <person name="Jung N."/>
            <person name="Uechi K."/>
            <person name="Horii T."/>
            <person name="Iida T."/>
            <person name="Fujita J."/>
            <person name="Nakamura S."/>
        </authorList>
    </citation>
    <scope>NUCLEOTIDE SEQUENCE [LARGE SCALE GENOMIC DNA]</scope>
    <source>
        <strain evidence="2 3">JCM 6391</strain>
    </source>
</reference>
<evidence type="ECO:0000313" key="3">
    <source>
        <dbReference type="Proteomes" id="UP000466997"/>
    </source>
</evidence>
<accession>A0A7I7JQG5</accession>
<dbReference type="AlphaFoldDB" id="A0A7I7JQG5"/>
<feature type="compositionally biased region" description="Polar residues" evidence="1">
    <location>
        <begin position="8"/>
        <end position="28"/>
    </location>
</feature>
<feature type="region of interest" description="Disordered" evidence="1">
    <location>
        <begin position="1"/>
        <end position="29"/>
    </location>
</feature>
<proteinExistence type="predicted"/>
<organism evidence="2 3">
    <name type="scientific">Mycobacterium novum</name>
    <dbReference type="NCBI Taxonomy" id="2492438"/>
    <lineage>
        <taxon>Bacteria</taxon>
        <taxon>Bacillati</taxon>
        <taxon>Actinomycetota</taxon>
        <taxon>Actinomycetes</taxon>
        <taxon>Mycobacteriales</taxon>
        <taxon>Mycobacteriaceae</taxon>
        <taxon>Mycobacterium</taxon>
    </lineage>
</organism>
<gene>
    <name evidence="2" type="ORF">MNVM_31610</name>
</gene>